<dbReference type="Gene3D" id="3.50.50.60">
    <property type="entry name" value="FAD/NAD(P)-binding domain"/>
    <property type="match status" value="1"/>
</dbReference>
<dbReference type="InterPro" id="IPR002937">
    <property type="entry name" value="Amino_oxidase"/>
</dbReference>
<evidence type="ECO:0000259" key="1">
    <source>
        <dbReference type="Pfam" id="PF01593"/>
    </source>
</evidence>
<dbReference type="InterPro" id="IPR036188">
    <property type="entry name" value="FAD/NAD-bd_sf"/>
</dbReference>
<dbReference type="Proteomes" id="UP001597042">
    <property type="component" value="Unassembled WGS sequence"/>
</dbReference>
<dbReference type="SUPFAM" id="SSF51905">
    <property type="entry name" value="FAD/NAD(P)-binding domain"/>
    <property type="match status" value="1"/>
</dbReference>
<protein>
    <submittedName>
        <fullName evidence="2">Protoporphyrinogen/coproporphyrinogen oxidase</fullName>
    </submittedName>
</protein>
<organism evidence="2 3">
    <name type="scientific">Microbacterium koreense</name>
    <dbReference type="NCBI Taxonomy" id="323761"/>
    <lineage>
        <taxon>Bacteria</taxon>
        <taxon>Bacillati</taxon>
        <taxon>Actinomycetota</taxon>
        <taxon>Actinomycetes</taxon>
        <taxon>Micrococcales</taxon>
        <taxon>Microbacteriaceae</taxon>
        <taxon>Microbacterium</taxon>
    </lineage>
</organism>
<dbReference type="PRINTS" id="PR00411">
    <property type="entry name" value="PNDRDTASEI"/>
</dbReference>
<dbReference type="Gene3D" id="1.10.3110.10">
    <property type="entry name" value="protoporphyrinogen ix oxidase, domain 3"/>
    <property type="match status" value="1"/>
</dbReference>
<dbReference type="EMBL" id="JBHTIM010000001">
    <property type="protein sequence ID" value="MFD0780002.1"/>
    <property type="molecule type" value="Genomic_DNA"/>
</dbReference>
<proteinExistence type="predicted"/>
<name>A0ABW2ZN38_9MICO</name>
<gene>
    <name evidence="2" type="ORF">ACFQZV_01660</name>
</gene>
<sequence length="466" mass="47930">MTDPAPPVESLAGHARDTHVVIVGGGIAGLVAAWECAKVGLQTTVVEADAEFGGTIRSADIAGFTLDVGADGFATGGGQVEAIIDELGLSAELVDSAELPVWIADAGVVAPAPADSVLGIPANPWDASVRRMIGWRGAWRAYLDRLRPPLTIGQQRNLDALVRGRMGDRVVDRLVAPVTVGRHGLRPDEVDVDLAAPGLNTALTRTGSLGGAVAQVRADREGAPRYRSLVGGMTGLVEGLLERLRVLGADVAGESPVSALTRHGDGRWGVTIGDGEVIADVVIIATPEAEARRLLAPHVPVVEADGGLAPLDTVTLVVNGSLEGREVLPVPGASPARSVTVPSHRWASQAERVGADAVVVRVTLAEPAADDEAAIAAAKDAASALLGQSLDVRGARRATFHPSPPRSATGRMVQSERVRNGVRAVGGLSVIGGWIAGSGLAQIIPDALDAAERVRRHALFGAEAAE</sequence>
<dbReference type="RefSeq" id="WP_378751635.1">
    <property type="nucleotide sequence ID" value="NZ_JBHSSV010000006.1"/>
</dbReference>
<dbReference type="Gene3D" id="3.90.660.20">
    <property type="entry name" value="Protoporphyrinogen oxidase, mitochondrial, domain 2"/>
    <property type="match status" value="1"/>
</dbReference>
<dbReference type="InterPro" id="IPR050464">
    <property type="entry name" value="Zeta_carotene_desat/Oxidored"/>
</dbReference>
<dbReference type="PANTHER" id="PTHR42923">
    <property type="entry name" value="PROTOPORPHYRINOGEN OXIDASE"/>
    <property type="match status" value="1"/>
</dbReference>
<evidence type="ECO:0000313" key="3">
    <source>
        <dbReference type="Proteomes" id="UP001597042"/>
    </source>
</evidence>
<dbReference type="Pfam" id="PF01593">
    <property type="entry name" value="Amino_oxidase"/>
    <property type="match status" value="1"/>
</dbReference>
<comment type="caution">
    <text evidence="2">The sequence shown here is derived from an EMBL/GenBank/DDBJ whole genome shotgun (WGS) entry which is preliminary data.</text>
</comment>
<keyword evidence="3" id="KW-1185">Reference proteome</keyword>
<feature type="domain" description="Amine oxidase" evidence="1">
    <location>
        <begin position="27"/>
        <end position="453"/>
    </location>
</feature>
<accession>A0ABW2ZN38</accession>
<evidence type="ECO:0000313" key="2">
    <source>
        <dbReference type="EMBL" id="MFD0780002.1"/>
    </source>
</evidence>
<dbReference type="PANTHER" id="PTHR42923:SF3">
    <property type="entry name" value="PROTOPORPHYRINOGEN OXIDASE"/>
    <property type="match status" value="1"/>
</dbReference>
<reference evidence="3" key="1">
    <citation type="journal article" date="2019" name="Int. J. Syst. Evol. Microbiol.">
        <title>The Global Catalogue of Microorganisms (GCM) 10K type strain sequencing project: providing services to taxonomists for standard genome sequencing and annotation.</title>
        <authorList>
            <consortium name="The Broad Institute Genomics Platform"/>
            <consortium name="The Broad Institute Genome Sequencing Center for Infectious Disease"/>
            <person name="Wu L."/>
            <person name="Ma J."/>
        </authorList>
    </citation>
    <scope>NUCLEOTIDE SEQUENCE [LARGE SCALE GENOMIC DNA]</scope>
    <source>
        <strain evidence="3">CCUG 50754</strain>
    </source>
</reference>